<dbReference type="AlphaFoldDB" id="A0A0G0VFU5"/>
<evidence type="ECO:0000313" key="1">
    <source>
        <dbReference type="EMBL" id="KKR70935.1"/>
    </source>
</evidence>
<name>A0A0G0VFU5_9BACT</name>
<protein>
    <submittedName>
        <fullName evidence="1">Uncharacterized protein</fullName>
    </submittedName>
</protein>
<dbReference type="Proteomes" id="UP000034664">
    <property type="component" value="Unassembled WGS sequence"/>
</dbReference>
<comment type="caution">
    <text evidence="1">The sequence shown here is derived from an EMBL/GenBank/DDBJ whole genome shotgun (WGS) entry which is preliminary data.</text>
</comment>
<reference evidence="1 2" key="1">
    <citation type="journal article" date="2015" name="Nature">
        <title>rRNA introns, odd ribosomes, and small enigmatic genomes across a large radiation of phyla.</title>
        <authorList>
            <person name="Brown C.T."/>
            <person name="Hug L.A."/>
            <person name="Thomas B.C."/>
            <person name="Sharon I."/>
            <person name="Castelle C.J."/>
            <person name="Singh A."/>
            <person name="Wilkins M.J."/>
            <person name="Williams K.H."/>
            <person name="Banfield J.F."/>
        </authorList>
    </citation>
    <scope>NUCLEOTIDE SEQUENCE [LARGE SCALE GENOMIC DNA]</scope>
</reference>
<proteinExistence type="predicted"/>
<evidence type="ECO:0000313" key="2">
    <source>
        <dbReference type="Proteomes" id="UP000034664"/>
    </source>
</evidence>
<sequence length="72" mass="8280">MDALSIRLNKGNLKREITMNPLRYGDVSFEIRKICFGSVDARLNYKAMHIIGSLFLLRLTSLLSYSVKMKLD</sequence>
<organism evidence="1 2">
    <name type="scientific">Candidatus Roizmanbacteria bacterium GW2011_GWB1_40_7</name>
    <dbReference type="NCBI Taxonomy" id="1618482"/>
    <lineage>
        <taxon>Bacteria</taxon>
        <taxon>Candidatus Roizmaniibacteriota</taxon>
    </lineage>
</organism>
<accession>A0A0G0VFU5</accession>
<gene>
    <name evidence="1" type="ORF">UU14_C0040G0005</name>
</gene>
<dbReference type="EMBL" id="LBZM01000040">
    <property type="protein sequence ID" value="KKR70935.1"/>
    <property type="molecule type" value="Genomic_DNA"/>
</dbReference>